<evidence type="ECO:0000256" key="1">
    <source>
        <dbReference type="SAM" id="MobiDB-lite"/>
    </source>
</evidence>
<feature type="compositionally biased region" description="Acidic residues" evidence="1">
    <location>
        <begin position="441"/>
        <end position="453"/>
    </location>
</feature>
<dbReference type="EMBL" id="HBIX01012140">
    <property type="protein sequence ID" value="CAE0716340.1"/>
    <property type="molecule type" value="Transcribed_RNA"/>
</dbReference>
<sequence length="540" mass="60796">MHNPFSLSKGALGRIDATSLMLMVPFLWVFVLHLLPDKASSLTLFYHSHGNSRGGFLRLRERRAIKNKQNKAFYNVCSQRQRQHQHQHQHFHAHSSNRKNSYAIPTLIGDDDDQNQKQRYPWTIVDTASNPDDSAYQHAAFHPNQPFYVFHPSQSVHQHHWKELCPPPLPTSNKYKPAAPDWARIAASFLSSPFSATSSRRSNGVVNIDDYEQASRLASLDVSITWTPDENPRDVARRIVKECCKHNHKSKRIMDSYCKDEAFVVSLEGTLLESLHAYRDFCRAHMIGEQQRLVLMDNDDSKESCNNNDNNGNDCDCNCNGTSSTTTATTDIVRRSTTVLEYPKLKCRLVATRGHSGAKCPQFHIDNVPCRWIQTMVGPGVELVNTSTSTSTSTTCCKVPDTDGNSNADGDADGGEVIRWDAFHNYSPTTRSRSDNNNDGINDDENQNDDNDDILSWSVEDRNRILVDSSRADIYQSNPGEAVLIPGSSWDEYSLLSSSSSSTNININMIATTKPVVHKSPETLRSDQCRVLFTQDIIFE</sequence>
<protein>
    <submittedName>
        <fullName evidence="2">Uncharacterized protein</fullName>
    </submittedName>
</protein>
<evidence type="ECO:0000313" key="2">
    <source>
        <dbReference type="EMBL" id="CAE0716340.1"/>
    </source>
</evidence>
<dbReference type="Pfam" id="PF08856">
    <property type="entry name" value="DUF1826"/>
    <property type="match status" value="1"/>
</dbReference>
<proteinExistence type="predicted"/>
<dbReference type="InterPro" id="IPR014955">
    <property type="entry name" value="DUF1826"/>
</dbReference>
<reference evidence="2" key="1">
    <citation type="submission" date="2021-01" db="EMBL/GenBank/DDBJ databases">
        <authorList>
            <person name="Corre E."/>
            <person name="Pelletier E."/>
            <person name="Niang G."/>
            <person name="Scheremetjew M."/>
            <person name="Finn R."/>
            <person name="Kale V."/>
            <person name="Holt S."/>
            <person name="Cochrane G."/>
            <person name="Meng A."/>
            <person name="Brown T."/>
            <person name="Cohen L."/>
        </authorList>
    </citation>
    <scope>NUCLEOTIDE SEQUENCE</scope>
    <source>
        <strain evidence="2">10249 10 AB</strain>
    </source>
</reference>
<feature type="region of interest" description="Disordered" evidence="1">
    <location>
        <begin position="387"/>
        <end position="454"/>
    </location>
</feature>
<dbReference type="AlphaFoldDB" id="A0A7S4EIL1"/>
<accession>A0A7S4EIL1</accession>
<gene>
    <name evidence="2" type="ORF">PAUS00366_LOCUS9092</name>
</gene>
<organism evidence="2">
    <name type="scientific">Pseudo-nitzschia australis</name>
    <dbReference type="NCBI Taxonomy" id="44445"/>
    <lineage>
        <taxon>Eukaryota</taxon>
        <taxon>Sar</taxon>
        <taxon>Stramenopiles</taxon>
        <taxon>Ochrophyta</taxon>
        <taxon>Bacillariophyta</taxon>
        <taxon>Bacillariophyceae</taxon>
        <taxon>Bacillariophycidae</taxon>
        <taxon>Bacillariales</taxon>
        <taxon>Bacillariaceae</taxon>
        <taxon>Pseudo-nitzschia</taxon>
    </lineage>
</organism>
<name>A0A7S4EIL1_9STRA</name>